<dbReference type="PANTHER" id="PTHR24068">
    <property type="entry name" value="UBIQUITIN-CONJUGATING ENZYME E2"/>
    <property type="match status" value="1"/>
</dbReference>
<dbReference type="PROSITE" id="PS50127">
    <property type="entry name" value="UBC_2"/>
    <property type="match status" value="1"/>
</dbReference>
<dbReference type="InterPro" id="IPR016135">
    <property type="entry name" value="UBQ-conjugating_enzyme/RWD"/>
</dbReference>
<evidence type="ECO:0000256" key="3">
    <source>
        <dbReference type="ARBA" id="ARBA00022679"/>
    </source>
</evidence>
<proteinExistence type="evidence at transcript level"/>
<name>F1LFQ5_ASCSU</name>
<dbReference type="Gene3D" id="3.10.110.10">
    <property type="entry name" value="Ubiquitin Conjugating Enzyme"/>
    <property type="match status" value="1"/>
</dbReference>
<dbReference type="InterPro" id="IPR000608">
    <property type="entry name" value="UBC"/>
</dbReference>
<dbReference type="AlphaFoldDB" id="F1LFQ5"/>
<protein>
    <recommendedName>
        <fullName evidence="2">E2 ubiquitin-conjugating enzyme</fullName>
        <ecNumber evidence="2">2.3.2.23</ecNumber>
    </recommendedName>
</protein>
<evidence type="ECO:0000259" key="5">
    <source>
        <dbReference type="PROSITE" id="PS50127"/>
    </source>
</evidence>
<reference evidence="6" key="1">
    <citation type="journal article" date="2011" name="Genome Res.">
        <title>Deep small RNA sequencing from the nematode Ascaris reveals conservation, functional diversification, and novel developmental profiles.</title>
        <authorList>
            <person name="Wang J."/>
            <person name="Czech B."/>
            <person name="Crunk A."/>
            <person name="Wallace A."/>
            <person name="Mitreva M."/>
            <person name="Hannon G.J."/>
            <person name="Davis R.E."/>
        </authorList>
    </citation>
    <scope>NUCLEOTIDE SEQUENCE</scope>
</reference>
<feature type="domain" description="UBC core" evidence="5">
    <location>
        <begin position="16"/>
        <end position="163"/>
    </location>
</feature>
<dbReference type="EC" id="2.3.2.23" evidence="2"/>
<organism evidence="6">
    <name type="scientific">Ascaris suum</name>
    <name type="common">Pig roundworm</name>
    <name type="synonym">Ascaris lumbricoides</name>
    <dbReference type="NCBI Taxonomy" id="6253"/>
    <lineage>
        <taxon>Eukaryota</taxon>
        <taxon>Metazoa</taxon>
        <taxon>Ecdysozoa</taxon>
        <taxon>Nematoda</taxon>
        <taxon>Chromadorea</taxon>
        <taxon>Rhabditida</taxon>
        <taxon>Spirurina</taxon>
        <taxon>Ascaridomorpha</taxon>
        <taxon>Ascaridoidea</taxon>
        <taxon>Ascarididae</taxon>
        <taxon>Ascaris</taxon>
    </lineage>
</organism>
<evidence type="ECO:0000313" key="6">
    <source>
        <dbReference type="EMBL" id="ADY48959.1"/>
    </source>
</evidence>
<dbReference type="GO" id="GO:0061631">
    <property type="term" value="F:ubiquitin conjugating enzyme activity"/>
    <property type="evidence" value="ECO:0007669"/>
    <property type="project" value="UniProtKB-EC"/>
</dbReference>
<dbReference type="FunFam" id="3.10.110.10:FF:000011">
    <property type="entry name" value="Ubiquitin-conjugating enzyme E2 L3"/>
    <property type="match status" value="1"/>
</dbReference>
<keyword evidence="4" id="KW-0833">Ubl conjugation pathway</keyword>
<evidence type="ECO:0000256" key="2">
    <source>
        <dbReference type="ARBA" id="ARBA00012486"/>
    </source>
</evidence>
<dbReference type="SUPFAM" id="SSF54495">
    <property type="entry name" value="UBC-like"/>
    <property type="match status" value="1"/>
</dbReference>
<keyword evidence="3" id="KW-0808">Transferase</keyword>
<evidence type="ECO:0000256" key="4">
    <source>
        <dbReference type="ARBA" id="ARBA00022786"/>
    </source>
</evidence>
<sequence>MASYPEKGNAIDFATFSLTRIRKEQMHLKRSQPSFIGEIKVDEKDQRIWNILLLPPRTPYKDGIFQLRITFPVEYPFKAPQFCFITPIYHPNIDEKGMMCLTILQYDNWKTGTTIEKAIQSLISLLNDPQPERPMRPEIADQIYKDNEAFLRTAEEHTRKYAEQRLAISQSSSSDAISSSSFLV</sequence>
<dbReference type="EMBL" id="JI211897">
    <property type="protein sequence ID" value="ADY48959.1"/>
    <property type="molecule type" value="mRNA"/>
</dbReference>
<dbReference type="SMART" id="SM00212">
    <property type="entry name" value="UBCc"/>
    <property type="match status" value="1"/>
</dbReference>
<accession>F1LFQ5</accession>
<comment type="catalytic activity">
    <reaction evidence="1">
        <text>S-ubiquitinyl-[E1 ubiquitin-activating enzyme]-L-cysteine + [E2 ubiquitin-conjugating enzyme]-L-cysteine = [E1 ubiquitin-activating enzyme]-L-cysteine + S-ubiquitinyl-[E2 ubiquitin-conjugating enzyme]-L-cysteine.</text>
        <dbReference type="EC" id="2.3.2.23"/>
    </reaction>
</comment>
<dbReference type="Pfam" id="PF00179">
    <property type="entry name" value="UQ_con"/>
    <property type="match status" value="1"/>
</dbReference>
<evidence type="ECO:0000256" key="1">
    <source>
        <dbReference type="ARBA" id="ARBA00000485"/>
    </source>
</evidence>